<dbReference type="CDD" id="cd00167">
    <property type="entry name" value="SANT"/>
    <property type="match status" value="1"/>
</dbReference>
<reference evidence="4 5" key="1">
    <citation type="journal article" date="2012" name="G3 (Bethesda)">
        <title>Pichia sorbitophila, an interspecies yeast hybrid reveals early steps of genome resolution following polyploidization.</title>
        <authorList>
            <person name="Leh Louis V."/>
            <person name="Despons L."/>
            <person name="Friedrich A."/>
            <person name="Martin T."/>
            <person name="Durrens P."/>
            <person name="Casaregola S."/>
            <person name="Neuveglise C."/>
            <person name="Fairhead C."/>
            <person name="Marck C."/>
            <person name="Cruz J.A."/>
            <person name="Straub M.L."/>
            <person name="Kugler V."/>
            <person name="Sacerdot C."/>
            <person name="Uzunov Z."/>
            <person name="Thierry A."/>
            <person name="Weiss S."/>
            <person name="Bleykasten C."/>
            <person name="De Montigny J."/>
            <person name="Jacques N."/>
            <person name="Jung P."/>
            <person name="Lemaire M."/>
            <person name="Mallet S."/>
            <person name="Morel G."/>
            <person name="Richard G.F."/>
            <person name="Sarkar A."/>
            <person name="Savel G."/>
            <person name="Schacherer J."/>
            <person name="Seret M.L."/>
            <person name="Talla E."/>
            <person name="Samson G."/>
            <person name="Jubin C."/>
            <person name="Poulain J."/>
            <person name="Vacherie B."/>
            <person name="Barbe V."/>
            <person name="Pelletier E."/>
            <person name="Sherman D.J."/>
            <person name="Westhof E."/>
            <person name="Weissenbach J."/>
            <person name="Baret P.V."/>
            <person name="Wincker P."/>
            <person name="Gaillardin C."/>
            <person name="Dujon B."/>
            <person name="Souciet J.L."/>
        </authorList>
    </citation>
    <scope>NUCLEOTIDE SEQUENCE [LARGE SCALE GENOMIC DNA]</scope>
    <source>
        <strain evidence="5">ATCC MYA-4447 / BCRC 22081 / CBS 7064 / NBRC 10061 / NRRL Y-12695</strain>
    </source>
</reference>
<evidence type="ECO:0000313" key="5">
    <source>
        <dbReference type="Proteomes" id="UP000005222"/>
    </source>
</evidence>
<dbReference type="InterPro" id="IPR009057">
    <property type="entry name" value="Homeodomain-like_sf"/>
</dbReference>
<feature type="compositionally biased region" description="Low complexity" evidence="1">
    <location>
        <begin position="151"/>
        <end position="164"/>
    </location>
</feature>
<dbReference type="Pfam" id="PF13921">
    <property type="entry name" value="Myb_DNA-bind_6"/>
    <property type="match status" value="1"/>
</dbReference>
<keyword evidence="5" id="KW-1185">Reference proteome</keyword>
<feature type="domain" description="Myb-like" evidence="2">
    <location>
        <begin position="13"/>
        <end position="63"/>
    </location>
</feature>
<dbReference type="InterPro" id="IPR017930">
    <property type="entry name" value="Myb_dom"/>
</dbReference>
<dbReference type="AlphaFoldDB" id="G8YKY6"/>
<feature type="compositionally biased region" description="Polar residues" evidence="1">
    <location>
        <begin position="169"/>
        <end position="183"/>
    </location>
</feature>
<dbReference type="eggNOG" id="ENOG502RXV1">
    <property type="taxonomic scope" value="Eukaryota"/>
</dbReference>
<dbReference type="SUPFAM" id="SSF46689">
    <property type="entry name" value="Homeodomain-like"/>
    <property type="match status" value="1"/>
</dbReference>
<protein>
    <submittedName>
        <fullName evidence="4">Piso0_001498 protein</fullName>
    </submittedName>
</protein>
<feature type="compositionally biased region" description="Basic residues" evidence="1">
    <location>
        <begin position="505"/>
        <end position="514"/>
    </location>
</feature>
<dbReference type="Gene3D" id="1.10.10.60">
    <property type="entry name" value="Homeodomain-like"/>
    <property type="match status" value="1"/>
</dbReference>
<proteinExistence type="predicted"/>
<gene>
    <name evidence="4" type="primary">Piso0_001498</name>
    <name evidence="4" type="ORF">GNLVRS01_PISO0F07727g</name>
</gene>
<dbReference type="PROSITE" id="PS51294">
    <property type="entry name" value="HTH_MYB"/>
    <property type="match status" value="1"/>
</dbReference>
<accession>G8YKY6</accession>
<dbReference type="InParanoid" id="G8YKY6"/>
<evidence type="ECO:0000313" key="4">
    <source>
        <dbReference type="EMBL" id="CCE88720.1"/>
    </source>
</evidence>
<dbReference type="FunCoup" id="G8YKY6">
    <property type="interactions" value="318"/>
</dbReference>
<dbReference type="OrthoDB" id="2143914at2759"/>
<feature type="region of interest" description="Disordered" evidence="1">
    <location>
        <begin position="63"/>
        <end position="116"/>
    </location>
</feature>
<dbReference type="SMART" id="SM00717">
    <property type="entry name" value="SANT"/>
    <property type="match status" value="1"/>
</dbReference>
<evidence type="ECO:0000259" key="3">
    <source>
        <dbReference type="PROSITE" id="PS51294"/>
    </source>
</evidence>
<feature type="region of interest" description="Disordered" evidence="1">
    <location>
        <begin position="1"/>
        <end position="21"/>
    </location>
</feature>
<feature type="compositionally biased region" description="Basic and acidic residues" evidence="1">
    <location>
        <begin position="101"/>
        <end position="113"/>
    </location>
</feature>
<name>G8YKY6_PICSO</name>
<dbReference type="STRING" id="559304.G8YKY6"/>
<dbReference type="PROSITE" id="PS50090">
    <property type="entry name" value="MYB_LIKE"/>
    <property type="match status" value="1"/>
</dbReference>
<dbReference type="EMBL" id="FO082054">
    <property type="protein sequence ID" value="CCE88720.1"/>
    <property type="molecule type" value="Genomic_DNA"/>
</dbReference>
<feature type="compositionally biased region" description="Acidic residues" evidence="1">
    <location>
        <begin position="483"/>
        <end position="499"/>
    </location>
</feature>
<dbReference type="Proteomes" id="UP000005222">
    <property type="component" value="Chromosome F"/>
</dbReference>
<dbReference type="OMA" id="DIPWTME"/>
<feature type="region of interest" description="Disordered" evidence="1">
    <location>
        <begin position="151"/>
        <end position="210"/>
    </location>
</feature>
<dbReference type="HOGENOM" id="CLU_536347_0_0_1"/>
<feature type="region of interest" description="Disordered" evidence="1">
    <location>
        <begin position="483"/>
        <end position="531"/>
    </location>
</feature>
<feature type="domain" description="HTH myb-type" evidence="3">
    <location>
        <begin position="40"/>
        <end position="67"/>
    </location>
</feature>
<evidence type="ECO:0000256" key="1">
    <source>
        <dbReference type="SAM" id="MobiDB-lite"/>
    </source>
</evidence>
<sequence>MSQSPSLVDGNKNFSRTPTSWDTQDDILLMHLKDQQKLGWKEIASHFTNRTPNACQFRWRRLKSGNLKNPPKSVSSAGKGTPTSSVGSGQGQSGSARKDHKGAGSEMKSESPGHESNSVFASYSPINASGFTGYGNINGALAGLNALSNTPSSISSPVPSNNAPGSHSGGLNSPNSNAQTVNHYDSPGSDLLDPQAHQNSTGSSGGGYYADISVDPTMNLPHVQSHPNSHVSLIGRNSHSHEGTANNLVSTIHNNSIIQISKDDRNSISLTRASISSLPSKSMNIPHHQTNNSALAHLPIPFGSGGSISGPSRAASISGPAGISGHATISSIRNGSVFGGSGYYSRSGSIVIPHNADKKDPDDDKNDLKKELEKKSNFKISNNAELDGKANQKNSQPVFKIPWSMEEDELLINRRNRELSFAELSILLPQRTEGEIWSRIDYLERLKNGHRSSSSRGARNGRRSSVGLDDVDFYDEAVMDGIDVSDDDEADDDVLVEVDDSPKTTARKRKKRRTSSAVNPLAVPLPLKKNK</sequence>
<dbReference type="InterPro" id="IPR001005">
    <property type="entry name" value="SANT/Myb"/>
</dbReference>
<organism evidence="4 5">
    <name type="scientific">Pichia sorbitophila (strain ATCC MYA-4447 / BCRC 22081 / CBS 7064 / NBRC 10061 / NRRL Y-12695)</name>
    <name type="common">Hybrid yeast</name>
    <dbReference type="NCBI Taxonomy" id="559304"/>
    <lineage>
        <taxon>Eukaryota</taxon>
        <taxon>Fungi</taxon>
        <taxon>Dikarya</taxon>
        <taxon>Ascomycota</taxon>
        <taxon>Saccharomycotina</taxon>
        <taxon>Pichiomycetes</taxon>
        <taxon>Debaryomycetaceae</taxon>
        <taxon>Millerozyma</taxon>
    </lineage>
</organism>
<evidence type="ECO:0000259" key="2">
    <source>
        <dbReference type="PROSITE" id="PS50090"/>
    </source>
</evidence>